<sequence length="314" mass="36471">MATVEQTFHHHRHGYYCMLDLQPITHKGKKVLQEREPKLIENTKQSIFFHGRSTSETLRKCMKDLFQLKKPDALPLKGKHDILPMEDSSPIETSAKKFDSSLFFFGSHTKKRPNNIVIGRLYDHQILDLVEFGVENFKSLEDYPGDKIPIGTKPCLLFAGPQFELDPTLKRTKNLLVDAFQRETVSSIRLQGLEHVIMFTTHENKIFMRSYRVLLKKSGTRTPRVELVEIGPSMDLTLRRTKLASDDLFKIACKKPKELKAKKVKNISKDVFGSKLGRVHIKQQDIKRLQTRKMKGLKKTRQEKLRHKKQPRKS</sequence>
<dbReference type="GO" id="GO:0019843">
    <property type="term" value="F:rRNA binding"/>
    <property type="evidence" value="ECO:0007669"/>
    <property type="project" value="UniProtKB-UniRule"/>
</dbReference>
<keyword evidence="4 6" id="KW-0539">Nucleus</keyword>
<dbReference type="OrthoDB" id="407658at2759"/>
<feature type="compositionally biased region" description="Basic residues" evidence="7">
    <location>
        <begin position="289"/>
        <end position="314"/>
    </location>
</feature>
<dbReference type="AlphaFoldDB" id="A0A8S9XTP3"/>
<gene>
    <name evidence="9" type="ORF">GE061_012446</name>
</gene>
<dbReference type="Proteomes" id="UP000466442">
    <property type="component" value="Unassembled WGS sequence"/>
</dbReference>
<proteinExistence type="inferred from homology"/>
<protein>
    <recommendedName>
        <fullName evidence="3 6">Ribosome production factor 2 homolog</fullName>
    </recommendedName>
    <alternativeName>
        <fullName evidence="5 6">Ribosome biogenesis protein RPF2 homolog</fullName>
    </alternativeName>
</protein>
<dbReference type="InterPro" id="IPR007109">
    <property type="entry name" value="Brix"/>
</dbReference>
<dbReference type="PANTHER" id="PTHR12728:SF0">
    <property type="entry name" value="RIBOSOME PRODUCTION FACTOR 2 HOMOLOG"/>
    <property type="match status" value="1"/>
</dbReference>
<evidence type="ECO:0000259" key="8">
    <source>
        <dbReference type="PROSITE" id="PS50833"/>
    </source>
</evidence>
<keyword evidence="10" id="KW-1185">Reference proteome</keyword>
<name>A0A8S9XTP3_APOLU</name>
<dbReference type="PROSITE" id="PS50833">
    <property type="entry name" value="BRIX"/>
    <property type="match status" value="1"/>
</dbReference>
<dbReference type="Pfam" id="PF04427">
    <property type="entry name" value="Brix"/>
    <property type="match status" value="1"/>
</dbReference>
<evidence type="ECO:0000256" key="1">
    <source>
        <dbReference type="ARBA" id="ARBA00004604"/>
    </source>
</evidence>
<evidence type="ECO:0000313" key="10">
    <source>
        <dbReference type="Proteomes" id="UP000466442"/>
    </source>
</evidence>
<comment type="subcellular location">
    <subcellularLocation>
        <location evidence="1 6">Nucleus</location>
        <location evidence="1 6">Nucleolus</location>
    </subcellularLocation>
</comment>
<accession>A0A8S9XTP3</accession>
<feature type="domain" description="Brix" evidence="8">
    <location>
        <begin position="44"/>
        <end position="247"/>
    </location>
</feature>
<dbReference type="GO" id="GO:0000027">
    <property type="term" value="P:ribosomal large subunit assembly"/>
    <property type="evidence" value="ECO:0007669"/>
    <property type="project" value="InterPro"/>
</dbReference>
<dbReference type="GO" id="GO:0000463">
    <property type="term" value="P:maturation of LSU-rRNA from tricistronic rRNA transcript (SSU-rRNA, 5.8S rRNA, LSU-rRNA)"/>
    <property type="evidence" value="ECO:0007669"/>
    <property type="project" value="TreeGrafter"/>
</dbReference>
<dbReference type="InterPro" id="IPR039770">
    <property type="entry name" value="Rpf2"/>
</dbReference>
<dbReference type="SMART" id="SM00879">
    <property type="entry name" value="Brix"/>
    <property type="match status" value="1"/>
</dbReference>
<evidence type="ECO:0000256" key="5">
    <source>
        <dbReference type="ARBA" id="ARBA00030889"/>
    </source>
</evidence>
<dbReference type="EMBL" id="WIXP02000004">
    <property type="protein sequence ID" value="KAF6211929.1"/>
    <property type="molecule type" value="Genomic_DNA"/>
</dbReference>
<evidence type="ECO:0000256" key="4">
    <source>
        <dbReference type="ARBA" id="ARBA00023242"/>
    </source>
</evidence>
<reference evidence="9" key="1">
    <citation type="journal article" date="2021" name="Mol. Ecol. Resour.">
        <title>Apolygus lucorum genome provides insights into omnivorousness and mesophyll feeding.</title>
        <authorList>
            <person name="Liu Y."/>
            <person name="Liu H."/>
            <person name="Wang H."/>
            <person name="Huang T."/>
            <person name="Liu B."/>
            <person name="Yang B."/>
            <person name="Yin L."/>
            <person name="Li B."/>
            <person name="Zhang Y."/>
            <person name="Zhang S."/>
            <person name="Jiang F."/>
            <person name="Zhang X."/>
            <person name="Ren Y."/>
            <person name="Wang B."/>
            <person name="Wang S."/>
            <person name="Lu Y."/>
            <person name="Wu K."/>
            <person name="Fan W."/>
            <person name="Wang G."/>
        </authorList>
    </citation>
    <scope>NUCLEOTIDE SEQUENCE</scope>
    <source>
        <strain evidence="9">12Hb</strain>
    </source>
</reference>
<feature type="region of interest" description="Disordered" evidence="7">
    <location>
        <begin position="283"/>
        <end position="314"/>
    </location>
</feature>
<dbReference type="GO" id="GO:0005730">
    <property type="term" value="C:nucleolus"/>
    <property type="evidence" value="ECO:0007669"/>
    <property type="project" value="UniProtKB-SubCell"/>
</dbReference>
<comment type="similarity">
    <text evidence="2 6">Belongs to the RPF2 family.</text>
</comment>
<evidence type="ECO:0000256" key="2">
    <source>
        <dbReference type="ARBA" id="ARBA00010782"/>
    </source>
</evidence>
<evidence type="ECO:0000256" key="3">
    <source>
        <dbReference type="ARBA" id="ARBA00020387"/>
    </source>
</evidence>
<comment type="caution">
    <text evidence="9">The sequence shown here is derived from an EMBL/GenBank/DDBJ whole genome shotgun (WGS) entry which is preliminary data.</text>
</comment>
<dbReference type="PANTHER" id="PTHR12728">
    <property type="entry name" value="BRIX DOMAIN CONTAINING PROTEIN"/>
    <property type="match status" value="1"/>
</dbReference>
<organism evidence="9 10">
    <name type="scientific">Apolygus lucorum</name>
    <name type="common">Small green plant bug</name>
    <name type="synonym">Lygocoris lucorum</name>
    <dbReference type="NCBI Taxonomy" id="248454"/>
    <lineage>
        <taxon>Eukaryota</taxon>
        <taxon>Metazoa</taxon>
        <taxon>Ecdysozoa</taxon>
        <taxon>Arthropoda</taxon>
        <taxon>Hexapoda</taxon>
        <taxon>Insecta</taxon>
        <taxon>Pterygota</taxon>
        <taxon>Neoptera</taxon>
        <taxon>Paraneoptera</taxon>
        <taxon>Hemiptera</taxon>
        <taxon>Heteroptera</taxon>
        <taxon>Panheteroptera</taxon>
        <taxon>Cimicomorpha</taxon>
        <taxon>Miridae</taxon>
        <taxon>Mirini</taxon>
        <taxon>Apolygus</taxon>
    </lineage>
</organism>
<evidence type="ECO:0000256" key="7">
    <source>
        <dbReference type="SAM" id="MobiDB-lite"/>
    </source>
</evidence>
<evidence type="ECO:0000256" key="6">
    <source>
        <dbReference type="RuleBase" id="RU367086"/>
    </source>
</evidence>
<evidence type="ECO:0000313" key="9">
    <source>
        <dbReference type="EMBL" id="KAF6211929.1"/>
    </source>
</evidence>